<evidence type="ECO:0000256" key="6">
    <source>
        <dbReference type="ARBA" id="ARBA00023004"/>
    </source>
</evidence>
<dbReference type="InterPro" id="IPR039426">
    <property type="entry name" value="TonB-dep_rcpt-like"/>
</dbReference>
<dbReference type="PANTHER" id="PTHR32552">
    <property type="entry name" value="FERRICHROME IRON RECEPTOR-RELATED"/>
    <property type="match status" value="1"/>
</dbReference>
<dbReference type="GO" id="GO:0009279">
    <property type="term" value="C:cell outer membrane"/>
    <property type="evidence" value="ECO:0007669"/>
    <property type="project" value="UniProtKB-SubCell"/>
</dbReference>
<evidence type="ECO:0000313" key="12">
    <source>
        <dbReference type="EMBL" id="KKN28936.1"/>
    </source>
</evidence>
<evidence type="ECO:0000256" key="8">
    <source>
        <dbReference type="ARBA" id="ARBA00023077"/>
    </source>
</evidence>
<name>A0A0F9RVL9_9ZZZZ</name>
<dbReference type="AlphaFoldDB" id="A0A0F9RVL9"/>
<evidence type="ECO:0000256" key="9">
    <source>
        <dbReference type="ARBA" id="ARBA00023136"/>
    </source>
</evidence>
<feature type="non-terminal residue" evidence="12">
    <location>
        <position position="246"/>
    </location>
</feature>
<gene>
    <name evidence="12" type="ORF">LCGC14_0849070</name>
</gene>
<evidence type="ECO:0000256" key="3">
    <source>
        <dbReference type="ARBA" id="ARBA00022496"/>
    </source>
</evidence>
<dbReference type="Gene3D" id="2.40.170.20">
    <property type="entry name" value="TonB-dependent receptor, beta-barrel domain"/>
    <property type="match status" value="1"/>
</dbReference>
<organism evidence="12">
    <name type="scientific">marine sediment metagenome</name>
    <dbReference type="NCBI Taxonomy" id="412755"/>
    <lineage>
        <taxon>unclassified sequences</taxon>
        <taxon>metagenomes</taxon>
        <taxon>ecological metagenomes</taxon>
    </lineage>
</organism>
<dbReference type="InterPro" id="IPR036942">
    <property type="entry name" value="Beta-barrel_TonB_sf"/>
</dbReference>
<evidence type="ECO:0000256" key="5">
    <source>
        <dbReference type="ARBA" id="ARBA00022729"/>
    </source>
</evidence>
<keyword evidence="10" id="KW-0998">Cell outer membrane</keyword>
<evidence type="ECO:0000259" key="11">
    <source>
        <dbReference type="Pfam" id="PF00593"/>
    </source>
</evidence>
<keyword evidence="7" id="KW-0406">Ion transport</keyword>
<proteinExistence type="predicted"/>
<dbReference type="EMBL" id="LAZR01002523">
    <property type="protein sequence ID" value="KKN28936.1"/>
    <property type="molecule type" value="Genomic_DNA"/>
</dbReference>
<evidence type="ECO:0000256" key="2">
    <source>
        <dbReference type="ARBA" id="ARBA00022448"/>
    </source>
</evidence>
<keyword evidence="5" id="KW-0732">Signal</keyword>
<comment type="subcellular location">
    <subcellularLocation>
        <location evidence="1">Cell outer membrane</location>
        <topology evidence="1">Multi-pass membrane protein</topology>
    </subcellularLocation>
</comment>
<keyword evidence="9" id="KW-0472">Membrane</keyword>
<dbReference type="GO" id="GO:0015344">
    <property type="term" value="F:siderophore uptake transmembrane transporter activity"/>
    <property type="evidence" value="ECO:0007669"/>
    <property type="project" value="TreeGrafter"/>
</dbReference>
<keyword evidence="3" id="KW-0410">Iron transport</keyword>
<evidence type="ECO:0000256" key="4">
    <source>
        <dbReference type="ARBA" id="ARBA00022692"/>
    </source>
</evidence>
<dbReference type="PANTHER" id="PTHR32552:SF68">
    <property type="entry name" value="FERRICHROME OUTER MEMBRANE TRANSPORTER_PHAGE RECEPTOR"/>
    <property type="match status" value="1"/>
</dbReference>
<keyword evidence="2" id="KW-0813">Transport</keyword>
<keyword evidence="4" id="KW-0812">Transmembrane</keyword>
<comment type="caution">
    <text evidence="12">The sequence shown here is derived from an EMBL/GenBank/DDBJ whole genome shotgun (WGS) entry which is preliminary data.</text>
</comment>
<reference evidence="12" key="1">
    <citation type="journal article" date="2015" name="Nature">
        <title>Complex archaea that bridge the gap between prokaryotes and eukaryotes.</title>
        <authorList>
            <person name="Spang A."/>
            <person name="Saw J.H."/>
            <person name="Jorgensen S.L."/>
            <person name="Zaremba-Niedzwiedzka K."/>
            <person name="Martijn J."/>
            <person name="Lind A.E."/>
            <person name="van Eijk R."/>
            <person name="Schleper C."/>
            <person name="Guy L."/>
            <person name="Ettema T.J."/>
        </authorList>
    </citation>
    <scope>NUCLEOTIDE SEQUENCE</scope>
</reference>
<keyword evidence="6" id="KW-0408">Iron</keyword>
<sequence length="246" mass="27484">MDRGFITALGADGKRSIVEVDRSVNYGVDFSFNVVNSNLIEIDTITPIINRNWDIETKLFYNAEQADDVRSEVIAVLADGSLARRVQGNDDRQLNTFFARLQTRGEFNFTFPIQLVAGAEYHQQKEKWINFAGNNQIGGTATNPYSYTLINDSATATRDHRDVTNKSYGIFSQLDITPIEDVTVTLGLREEFYSAEFEKVVLNSGVTTSADTPKDSKFTKSAGVVWKIIPELSLYSSYADTFSAQN</sequence>
<evidence type="ECO:0000256" key="1">
    <source>
        <dbReference type="ARBA" id="ARBA00004571"/>
    </source>
</evidence>
<keyword evidence="8" id="KW-0798">TonB box</keyword>
<dbReference type="SUPFAM" id="SSF56935">
    <property type="entry name" value="Porins"/>
    <property type="match status" value="1"/>
</dbReference>
<dbReference type="Pfam" id="PF00593">
    <property type="entry name" value="TonB_dep_Rec_b-barrel"/>
    <property type="match status" value="1"/>
</dbReference>
<accession>A0A0F9RVL9</accession>
<evidence type="ECO:0000256" key="10">
    <source>
        <dbReference type="ARBA" id="ARBA00023237"/>
    </source>
</evidence>
<protein>
    <recommendedName>
        <fullName evidence="11">TonB-dependent receptor-like beta-barrel domain-containing protein</fullName>
    </recommendedName>
</protein>
<dbReference type="InterPro" id="IPR000531">
    <property type="entry name" value="Beta-barrel_TonB"/>
</dbReference>
<feature type="domain" description="TonB-dependent receptor-like beta-barrel" evidence="11">
    <location>
        <begin position="50"/>
        <end position="244"/>
    </location>
</feature>
<evidence type="ECO:0000256" key="7">
    <source>
        <dbReference type="ARBA" id="ARBA00023065"/>
    </source>
</evidence>